<evidence type="ECO:0000313" key="2">
    <source>
        <dbReference type="EMBL" id="CAL6066469.1"/>
    </source>
</evidence>
<evidence type="ECO:0000313" key="1">
    <source>
        <dbReference type="EMBL" id="CAI9922885.1"/>
    </source>
</evidence>
<reference evidence="2 3" key="2">
    <citation type="submission" date="2024-07" db="EMBL/GenBank/DDBJ databases">
        <authorList>
            <person name="Akdeniz Z."/>
        </authorList>
    </citation>
    <scope>NUCLEOTIDE SEQUENCE [LARGE SCALE GENOMIC DNA]</scope>
</reference>
<accession>A0AA86TNM2</accession>
<comment type="caution">
    <text evidence="1">The sequence shown here is derived from an EMBL/GenBank/DDBJ whole genome shotgun (WGS) entry which is preliminary data.</text>
</comment>
<reference evidence="1" key="1">
    <citation type="submission" date="2023-06" db="EMBL/GenBank/DDBJ databases">
        <authorList>
            <person name="Kurt Z."/>
        </authorList>
    </citation>
    <scope>NUCLEOTIDE SEQUENCE</scope>
</reference>
<dbReference type="AlphaFoldDB" id="A0AA86TNM2"/>
<protein>
    <submittedName>
        <fullName evidence="2">Hypothetical_protein</fullName>
    </submittedName>
</protein>
<dbReference type="Proteomes" id="UP001642409">
    <property type="component" value="Unassembled WGS sequence"/>
</dbReference>
<gene>
    <name evidence="1" type="ORF">HINF_LOCUS10530</name>
    <name evidence="2" type="ORF">HINF_LOCUS52380</name>
</gene>
<organism evidence="1">
    <name type="scientific">Hexamita inflata</name>
    <dbReference type="NCBI Taxonomy" id="28002"/>
    <lineage>
        <taxon>Eukaryota</taxon>
        <taxon>Metamonada</taxon>
        <taxon>Diplomonadida</taxon>
        <taxon>Hexamitidae</taxon>
        <taxon>Hexamitinae</taxon>
        <taxon>Hexamita</taxon>
    </lineage>
</organism>
<keyword evidence="3" id="KW-1185">Reference proteome</keyword>
<name>A0AA86TNM2_9EUKA</name>
<sequence>MSSNHIDIFQHDFILYTQQTLKDLLNYDSQLCTELTITEILNLPQNLYTRFLFEMSFYLNWQVSEVENYLIYLTQKLLFIQNSTLEVDSNSNSTLFTSELEYLFPIVIKNVVKQLTGVKVPTIFGPLVQNLLNCSSEGWKLVQNNIQEYSEDQLRAYYQMLCDKQ</sequence>
<evidence type="ECO:0000313" key="3">
    <source>
        <dbReference type="Proteomes" id="UP001642409"/>
    </source>
</evidence>
<dbReference type="EMBL" id="CAXDID020000261">
    <property type="protein sequence ID" value="CAL6066469.1"/>
    <property type="molecule type" value="Genomic_DNA"/>
</dbReference>
<dbReference type="EMBL" id="CATOUU010000264">
    <property type="protein sequence ID" value="CAI9922885.1"/>
    <property type="molecule type" value="Genomic_DNA"/>
</dbReference>
<proteinExistence type="predicted"/>